<accession>A0A7S3C4N9</accession>
<dbReference type="EMBL" id="HBHX01073017">
    <property type="protein sequence ID" value="CAE0154205.1"/>
    <property type="molecule type" value="Transcribed_RNA"/>
</dbReference>
<organism evidence="1">
    <name type="scientific">Haptolina ericina</name>
    <dbReference type="NCBI Taxonomy" id="156174"/>
    <lineage>
        <taxon>Eukaryota</taxon>
        <taxon>Haptista</taxon>
        <taxon>Haptophyta</taxon>
        <taxon>Prymnesiophyceae</taxon>
        <taxon>Prymnesiales</taxon>
        <taxon>Prymnesiaceae</taxon>
        <taxon>Haptolina</taxon>
    </lineage>
</organism>
<evidence type="ECO:0008006" key="2">
    <source>
        <dbReference type="Google" id="ProtNLM"/>
    </source>
</evidence>
<proteinExistence type="predicted"/>
<dbReference type="AlphaFoldDB" id="A0A7S3C4N9"/>
<reference evidence="1" key="1">
    <citation type="submission" date="2021-01" db="EMBL/GenBank/DDBJ databases">
        <authorList>
            <person name="Corre E."/>
            <person name="Pelletier E."/>
            <person name="Niang G."/>
            <person name="Scheremetjew M."/>
            <person name="Finn R."/>
            <person name="Kale V."/>
            <person name="Holt S."/>
            <person name="Cochrane G."/>
            <person name="Meng A."/>
            <person name="Brown T."/>
            <person name="Cohen L."/>
        </authorList>
    </citation>
    <scope>NUCLEOTIDE SEQUENCE</scope>
    <source>
        <strain evidence="1">CCMP281</strain>
    </source>
</reference>
<name>A0A7S3C4N9_9EUKA</name>
<sequence>MHTATWQPNGLRVAISNGPPAGCDYYAFFGDHCRTWVGRCTRRPWTGGTHSSLHRNMHNGSFPVIAKDTFCDNVPDFQDYPDWPNATSTDEGCRQRCLTHSPSALSASAQRSDDGKTIAVRFANTADAPITLRLNVTHNGSVNGGGPHLGNATLWTLASPIGNILDANTPAEPTRVSPVKSAAPADGSLTLPAWSAAVVVMEYV</sequence>
<dbReference type="Gene3D" id="2.60.40.1180">
    <property type="entry name" value="Golgi alpha-mannosidase II"/>
    <property type="match status" value="1"/>
</dbReference>
<dbReference type="InterPro" id="IPR013780">
    <property type="entry name" value="Glyco_hydro_b"/>
</dbReference>
<evidence type="ECO:0000313" key="1">
    <source>
        <dbReference type="EMBL" id="CAE0154205.1"/>
    </source>
</evidence>
<protein>
    <recommendedName>
        <fullName evidence="2">Alpha-L-arabinofuranosidase C-terminal domain-containing protein</fullName>
    </recommendedName>
</protein>
<gene>
    <name evidence="1" type="ORF">HERI1096_LOCUS40414</name>
</gene>